<comment type="pathway">
    <text evidence="1">Bacterial outer membrane biogenesis; LPS O-antigen biosynthesis.</text>
</comment>
<gene>
    <name evidence="4" type="ORF">PKF023_03390</name>
</gene>
<comment type="similarity">
    <text evidence="2">Belongs to the NAD(P)-dependent epimerase/dehydratase family.</text>
</comment>
<dbReference type="SUPFAM" id="SSF51735">
    <property type="entry name" value="NAD(P)-binding Rossmann-fold domains"/>
    <property type="match status" value="1"/>
</dbReference>
<sequence length="288" mass="32392">MANRVLITGGTGFVGRPLIEKLRIEGFDPIALGSSDGDIATLDFQKFKHERIERVVHLAGRTFIPESWQNPLEFYRTNILGTANVAEFCRHVGASLTYISAYVYGSPSTLPLKEDDPVNPNNPYAYTKLLGEEVCLQYADLFAVPVTILRPFNIYGMGQSNSFLIPKIIHQVLHEERIELENLNPCRDYIYISDLVEAVTLSFRDQNKCATYNLGSGVSISVAEVVDIIQKAAGTNKPVISKNIVRDNEIMDVIADASKFTEMFNWRPKFDFASGIENIFSFRRKNDL</sequence>
<dbReference type="AlphaFoldDB" id="A0A9C7C976"/>
<dbReference type="Pfam" id="PF01370">
    <property type="entry name" value="Epimerase"/>
    <property type="match status" value="1"/>
</dbReference>
<feature type="domain" description="NAD-dependent epimerase/dehydratase" evidence="3">
    <location>
        <begin position="5"/>
        <end position="215"/>
    </location>
</feature>
<accession>A0A9C7C976</accession>
<dbReference type="Proteomes" id="UP001211097">
    <property type="component" value="Chromosome"/>
</dbReference>
<reference evidence="4" key="1">
    <citation type="submission" date="2022-11" db="EMBL/GenBank/DDBJ databases">
        <title>Complete Genome Sequences of three Polynucleobacter sp. Subcluster PnecC Strains KF022, KF023, and KF032 Isolated from a Shallow Eutrophic Lake in Japan.</title>
        <authorList>
            <person name="Ogata Y."/>
            <person name="Watanabe K."/>
            <person name="Takemine S."/>
            <person name="Shindo C."/>
            <person name="Kurokawa R."/>
            <person name="Suda W."/>
        </authorList>
    </citation>
    <scope>NUCLEOTIDE SEQUENCE</scope>
    <source>
        <strain evidence="4">KF023</strain>
    </source>
</reference>
<dbReference type="EMBL" id="AP026973">
    <property type="protein sequence ID" value="BDT76536.1"/>
    <property type="molecule type" value="Genomic_DNA"/>
</dbReference>
<dbReference type="InterPro" id="IPR036291">
    <property type="entry name" value="NAD(P)-bd_dom_sf"/>
</dbReference>
<protein>
    <submittedName>
        <fullName evidence="4">NAD-dependent dehydratase</fullName>
    </submittedName>
</protein>
<dbReference type="CDD" id="cd08946">
    <property type="entry name" value="SDR_e"/>
    <property type="match status" value="1"/>
</dbReference>
<evidence type="ECO:0000256" key="1">
    <source>
        <dbReference type="ARBA" id="ARBA00005125"/>
    </source>
</evidence>
<dbReference type="KEGG" id="pyt:PKF023_03390"/>
<dbReference type="InterPro" id="IPR001509">
    <property type="entry name" value="Epimerase_deHydtase"/>
</dbReference>
<dbReference type="PANTHER" id="PTHR43000">
    <property type="entry name" value="DTDP-D-GLUCOSE 4,6-DEHYDRATASE-RELATED"/>
    <property type="match status" value="1"/>
</dbReference>
<evidence type="ECO:0000256" key="2">
    <source>
        <dbReference type="ARBA" id="ARBA00007637"/>
    </source>
</evidence>
<dbReference type="RefSeq" id="WP_281742910.1">
    <property type="nucleotide sequence ID" value="NZ_AP026973.1"/>
</dbReference>
<evidence type="ECO:0000313" key="4">
    <source>
        <dbReference type="EMBL" id="BDT76536.1"/>
    </source>
</evidence>
<name>A0A9C7C976_9BURK</name>
<evidence type="ECO:0000259" key="3">
    <source>
        <dbReference type="Pfam" id="PF01370"/>
    </source>
</evidence>
<proteinExistence type="inferred from homology"/>
<organism evidence="4">
    <name type="scientific">Polynucleobacter yangtzensis</name>
    <dbReference type="NCBI Taxonomy" id="1743159"/>
    <lineage>
        <taxon>Bacteria</taxon>
        <taxon>Pseudomonadati</taxon>
        <taxon>Pseudomonadota</taxon>
        <taxon>Betaproteobacteria</taxon>
        <taxon>Burkholderiales</taxon>
        <taxon>Burkholderiaceae</taxon>
        <taxon>Polynucleobacter</taxon>
    </lineage>
</organism>
<dbReference type="Gene3D" id="3.40.50.720">
    <property type="entry name" value="NAD(P)-binding Rossmann-like Domain"/>
    <property type="match status" value="1"/>
</dbReference>